<accession>A0A923RV67</accession>
<dbReference type="InterPro" id="IPR000310">
    <property type="entry name" value="Orn/Lys/Arg_deCO2ase_major_dom"/>
</dbReference>
<dbReference type="Pfam" id="PF01276">
    <property type="entry name" value="OKR_DC_1"/>
    <property type="match status" value="1"/>
</dbReference>
<keyword evidence="4" id="KW-0663">Pyridoxal phosphate</keyword>
<protein>
    <submittedName>
        <fullName evidence="8">PLP-dependent transferase</fullName>
    </submittedName>
</protein>
<comment type="cofactor">
    <cofactor evidence="1">
        <name>pyridoxal 5'-phosphate</name>
        <dbReference type="ChEBI" id="CHEBI:597326"/>
    </cofactor>
</comment>
<keyword evidence="8" id="KW-0808">Transferase</keyword>
<dbReference type="InterPro" id="IPR036633">
    <property type="entry name" value="Prn/Lys/Arg_de-COase_C_sf"/>
</dbReference>
<feature type="domain" description="Orn/Lys/Arg decarboxylases family 1 pyridoxal-P attachment site" evidence="6">
    <location>
        <begin position="14"/>
        <end position="316"/>
    </location>
</feature>
<evidence type="ECO:0000256" key="3">
    <source>
        <dbReference type="ARBA" id="ARBA00022793"/>
    </source>
</evidence>
<evidence type="ECO:0000259" key="7">
    <source>
        <dbReference type="Pfam" id="PF03711"/>
    </source>
</evidence>
<comment type="caution">
    <text evidence="8">The sequence shown here is derived from an EMBL/GenBank/DDBJ whole genome shotgun (WGS) entry which is preliminary data.</text>
</comment>
<gene>
    <name evidence="8" type="ORF">H8S17_06930</name>
</gene>
<evidence type="ECO:0000256" key="5">
    <source>
        <dbReference type="ARBA" id="ARBA00023239"/>
    </source>
</evidence>
<evidence type="ECO:0000256" key="4">
    <source>
        <dbReference type="ARBA" id="ARBA00022898"/>
    </source>
</evidence>
<dbReference type="InterPro" id="IPR015421">
    <property type="entry name" value="PyrdxlP-dep_Trfase_major"/>
</dbReference>
<proteinExistence type="inferred from homology"/>
<dbReference type="Proteomes" id="UP000606720">
    <property type="component" value="Unassembled WGS sequence"/>
</dbReference>
<dbReference type="Gene3D" id="3.40.640.10">
    <property type="entry name" value="Type I PLP-dependent aspartate aminotransferase-like (Major domain)"/>
    <property type="match status" value="1"/>
</dbReference>
<feature type="domain" description="Orn/Lys/Arg decarboxylase C-terminal" evidence="7">
    <location>
        <begin position="386"/>
        <end position="448"/>
    </location>
</feature>
<keyword evidence="3" id="KW-0210">Decarboxylase</keyword>
<evidence type="ECO:0000313" key="8">
    <source>
        <dbReference type="EMBL" id="MBC5713949.1"/>
    </source>
</evidence>
<dbReference type="AlphaFoldDB" id="A0A923RV67"/>
<evidence type="ECO:0000259" key="6">
    <source>
        <dbReference type="Pfam" id="PF01276"/>
    </source>
</evidence>
<dbReference type="Pfam" id="PF03711">
    <property type="entry name" value="OKR_DC_1_C"/>
    <property type="match status" value="1"/>
</dbReference>
<dbReference type="InterPro" id="IPR015424">
    <property type="entry name" value="PyrdxlP-dep_Trfase"/>
</dbReference>
<evidence type="ECO:0000256" key="2">
    <source>
        <dbReference type="ARBA" id="ARBA00010671"/>
    </source>
</evidence>
<dbReference type="SUPFAM" id="SSF53383">
    <property type="entry name" value="PLP-dependent transferases"/>
    <property type="match status" value="1"/>
</dbReference>
<name>A0A923RV67_9FIRM</name>
<dbReference type="InterPro" id="IPR052357">
    <property type="entry name" value="Orn_Lys_Arg_decarboxylase-I"/>
</dbReference>
<keyword evidence="5" id="KW-0456">Lyase</keyword>
<dbReference type="EMBL" id="JACOPH010000004">
    <property type="protein sequence ID" value="MBC5713949.1"/>
    <property type="molecule type" value="Genomic_DNA"/>
</dbReference>
<dbReference type="SUPFAM" id="SSF55904">
    <property type="entry name" value="Ornithine decarboxylase C-terminal domain"/>
    <property type="match status" value="1"/>
</dbReference>
<dbReference type="RefSeq" id="WP_186866731.1">
    <property type="nucleotide sequence ID" value="NZ_JACOPH010000004.1"/>
</dbReference>
<dbReference type="GO" id="GO:0016740">
    <property type="term" value="F:transferase activity"/>
    <property type="evidence" value="ECO:0007669"/>
    <property type="project" value="UniProtKB-KW"/>
</dbReference>
<keyword evidence="9" id="KW-1185">Reference proteome</keyword>
<dbReference type="GO" id="GO:0016831">
    <property type="term" value="F:carboxy-lyase activity"/>
    <property type="evidence" value="ECO:0007669"/>
    <property type="project" value="UniProtKB-KW"/>
</dbReference>
<comment type="similarity">
    <text evidence="2">Belongs to the Orn/Lys/Arg decarboxylase class-I family.</text>
</comment>
<evidence type="ECO:0000313" key="9">
    <source>
        <dbReference type="Proteomes" id="UP000606720"/>
    </source>
</evidence>
<sequence>MHNGEKTEFLDIKLEQYAKSDYYPFHMPGHKRVPFHMPDPYTIDITEIDGFDNLHAPEGILLQAQKRAAALYGADRSYYLINGSTCGILAAISAAVPPKKTLLMARNVHKSVYHAVYLRGLKTEYLNPCMTGFGIFGAVCADEVRRKLEQNSDIAAVIITSPTYEGIVSDVAKIAETAHAFHVPLIVDEAHGAHFGMYEAFPQTAVRAGADVVIQSMHKVLPSLTQTALLHLHSDLVQPESIERFLDIYETSSPSYVLMAGMEKCIRLLDQDKENLFEEFYKKLEWFYKKTENLKHIHIMKKEDFSDAERYDLDPSKIVISVRHTTMSGSRLYEVLLNKYHLQMEMVSGFYVLAMTSIMDRMEGFERLYEALAEIDVSISTQEEDDITEFIRQFYTPREKRSELYEAMELPVTAIPFDEAEGKISGSYVYLYPPGIPVLIPGEIIDKSCIENIRKSIKLRLNLQGIADIINERINVVNF</sequence>
<dbReference type="PANTHER" id="PTHR43277">
    <property type="entry name" value="ARGININE DECARBOXYLASE"/>
    <property type="match status" value="1"/>
</dbReference>
<dbReference type="InterPro" id="IPR008286">
    <property type="entry name" value="Prn/Lys/Arg_de-COase_C"/>
</dbReference>
<dbReference type="Gene3D" id="3.90.105.10">
    <property type="entry name" value="Molybdopterin biosynthesis moea protein, domain 2"/>
    <property type="match status" value="1"/>
</dbReference>
<evidence type="ECO:0000256" key="1">
    <source>
        <dbReference type="ARBA" id="ARBA00001933"/>
    </source>
</evidence>
<reference evidence="8" key="1">
    <citation type="submission" date="2020-08" db="EMBL/GenBank/DDBJ databases">
        <title>Genome public.</title>
        <authorList>
            <person name="Liu C."/>
            <person name="Sun Q."/>
        </authorList>
    </citation>
    <scope>NUCLEOTIDE SEQUENCE</scope>
    <source>
        <strain evidence="8">BX1005</strain>
    </source>
</reference>
<dbReference type="PANTHER" id="PTHR43277:SF4">
    <property type="entry name" value="ARGININE DECARBOXYLASE"/>
    <property type="match status" value="1"/>
</dbReference>
<organism evidence="8 9">
    <name type="scientific">Roseburia zhanii</name>
    <dbReference type="NCBI Taxonomy" id="2763064"/>
    <lineage>
        <taxon>Bacteria</taxon>
        <taxon>Bacillati</taxon>
        <taxon>Bacillota</taxon>
        <taxon>Clostridia</taxon>
        <taxon>Lachnospirales</taxon>
        <taxon>Lachnospiraceae</taxon>
        <taxon>Roseburia</taxon>
    </lineage>
</organism>